<dbReference type="Proteomes" id="UP001500668">
    <property type="component" value="Unassembled WGS sequence"/>
</dbReference>
<reference evidence="2" key="1">
    <citation type="journal article" date="2019" name="Int. J. Syst. Evol. Microbiol.">
        <title>The Global Catalogue of Microorganisms (GCM) 10K type strain sequencing project: providing services to taxonomists for standard genome sequencing and annotation.</title>
        <authorList>
            <consortium name="The Broad Institute Genomics Platform"/>
            <consortium name="The Broad Institute Genome Sequencing Center for Infectious Disease"/>
            <person name="Wu L."/>
            <person name="Ma J."/>
        </authorList>
    </citation>
    <scope>NUCLEOTIDE SEQUENCE [LARGE SCALE GENOMIC DNA]</scope>
    <source>
        <strain evidence="2">JCM 5067</strain>
    </source>
</reference>
<evidence type="ECO:0008006" key="3">
    <source>
        <dbReference type="Google" id="ProtNLM"/>
    </source>
</evidence>
<protein>
    <recommendedName>
        <fullName evidence="3">Secreted protein</fullName>
    </recommendedName>
</protein>
<name>A0ABN1GS21_9ACTN</name>
<evidence type="ECO:0000313" key="2">
    <source>
        <dbReference type="Proteomes" id="UP001500668"/>
    </source>
</evidence>
<organism evidence="1 2">
    <name type="scientific">Streptomyces crystallinus</name>
    <dbReference type="NCBI Taxonomy" id="68191"/>
    <lineage>
        <taxon>Bacteria</taxon>
        <taxon>Bacillati</taxon>
        <taxon>Actinomycetota</taxon>
        <taxon>Actinomycetes</taxon>
        <taxon>Kitasatosporales</taxon>
        <taxon>Streptomycetaceae</taxon>
        <taxon>Streptomyces</taxon>
    </lineage>
</organism>
<dbReference type="EMBL" id="BAAACA010000038">
    <property type="protein sequence ID" value="GAA0617797.1"/>
    <property type="molecule type" value="Genomic_DNA"/>
</dbReference>
<sequence>MSWRAIVACPIVTGSVLKVLARWIRAVLPAMLVCTTMRMVCPPVTFDSAAGPAVARAVPQVRVHAPLEAWPAAADDLTGACCPAAAGGLVGEGRPTAVDAPAGEGCPAVTDGSVDEGCASGAVDCVGEGTASGADGPAGDGCAAAWLGTPKANSAVDIPAVCMPTIAARTRVLRRSRGLRWVPMNRSPFAG</sequence>
<keyword evidence="2" id="KW-1185">Reference proteome</keyword>
<gene>
    <name evidence="1" type="ORF">GCM10010394_55060</name>
</gene>
<proteinExistence type="predicted"/>
<comment type="caution">
    <text evidence="1">The sequence shown here is derived from an EMBL/GenBank/DDBJ whole genome shotgun (WGS) entry which is preliminary data.</text>
</comment>
<accession>A0ABN1GS21</accession>
<evidence type="ECO:0000313" key="1">
    <source>
        <dbReference type="EMBL" id="GAA0617797.1"/>
    </source>
</evidence>